<dbReference type="AlphaFoldDB" id="A0A8E0RQY1"/>
<accession>A0A8E0RQY1</accession>
<sequence length="250" mass="26427">MNKGIWFLLLAGLLLYCVRLTTGAVASGLRFVDPNSFENQQNLLTKSIPEFSLAMQTPGQNLIPSDQSPMVQLVQQPVAAAQTMARFINPNDFLLSQTPAFPVQMTGHPALALGTNQVQSIMPTAATMSPADVDEVSSVTGINMVPSSSATIVGSPNDGVLGPDGQILGSAHDTAVVDAAGQISANLLQGKLSNDFRQNAAVGYAQGQLFPNPHILTPYSQIQGQQYPGVQIAYDAAGRPFLIQLPHFGN</sequence>
<keyword evidence="3" id="KW-1185">Reference proteome</keyword>
<comment type="caution">
    <text evidence="2">The sequence shown here is derived from an EMBL/GenBank/DDBJ whole genome shotgun (WGS) entry which is preliminary data.</text>
</comment>
<keyword evidence="1" id="KW-0732">Signal</keyword>
<evidence type="ECO:0000256" key="1">
    <source>
        <dbReference type="SAM" id="SignalP"/>
    </source>
</evidence>
<protein>
    <submittedName>
        <fullName evidence="2">Uncharacterized protein</fullName>
    </submittedName>
</protein>
<evidence type="ECO:0000313" key="3">
    <source>
        <dbReference type="Proteomes" id="UP000728185"/>
    </source>
</evidence>
<proteinExistence type="predicted"/>
<evidence type="ECO:0000313" key="2">
    <source>
        <dbReference type="EMBL" id="KAA0186956.1"/>
    </source>
</evidence>
<organism evidence="2 3">
    <name type="scientific">Fasciolopsis buskii</name>
    <dbReference type="NCBI Taxonomy" id="27845"/>
    <lineage>
        <taxon>Eukaryota</taxon>
        <taxon>Metazoa</taxon>
        <taxon>Spiralia</taxon>
        <taxon>Lophotrochozoa</taxon>
        <taxon>Platyhelminthes</taxon>
        <taxon>Trematoda</taxon>
        <taxon>Digenea</taxon>
        <taxon>Plagiorchiida</taxon>
        <taxon>Echinostomata</taxon>
        <taxon>Echinostomatoidea</taxon>
        <taxon>Fasciolidae</taxon>
        <taxon>Fasciolopsis</taxon>
    </lineage>
</organism>
<feature type="signal peptide" evidence="1">
    <location>
        <begin position="1"/>
        <end position="23"/>
    </location>
</feature>
<reference evidence="2" key="1">
    <citation type="submission" date="2019-05" db="EMBL/GenBank/DDBJ databases">
        <title>Annotation for the trematode Fasciolopsis buski.</title>
        <authorList>
            <person name="Choi Y.-J."/>
        </authorList>
    </citation>
    <scope>NUCLEOTIDE SEQUENCE</scope>
    <source>
        <strain evidence="2">HT</strain>
        <tissue evidence="2">Whole worm</tissue>
    </source>
</reference>
<dbReference type="Proteomes" id="UP000728185">
    <property type="component" value="Unassembled WGS sequence"/>
</dbReference>
<feature type="chain" id="PRO_5034963344" evidence="1">
    <location>
        <begin position="24"/>
        <end position="250"/>
    </location>
</feature>
<name>A0A8E0RQY1_9TREM</name>
<dbReference type="EMBL" id="LUCM01009465">
    <property type="protein sequence ID" value="KAA0186956.1"/>
    <property type="molecule type" value="Genomic_DNA"/>
</dbReference>
<gene>
    <name evidence="2" type="ORF">FBUS_07243</name>
</gene>
<dbReference type="OrthoDB" id="6240724at2759"/>